<dbReference type="Pfam" id="PF06841">
    <property type="entry name" value="Phage_T4_gp19"/>
    <property type="match status" value="1"/>
</dbReference>
<dbReference type="PANTHER" id="PTHR38009:SF1">
    <property type="entry name" value="CONSERVED HYPOTHETICAL PHAGE TAIL PROTEIN"/>
    <property type="match status" value="1"/>
</dbReference>
<gene>
    <name evidence="1" type="ORF">GCM10011374_33300</name>
</gene>
<comment type="caution">
    <text evidence="1">The sequence shown here is derived from an EMBL/GenBank/DDBJ whole genome shotgun (WGS) entry which is preliminary data.</text>
</comment>
<dbReference type="Proteomes" id="UP000638848">
    <property type="component" value="Unassembled WGS sequence"/>
</dbReference>
<accession>A0A917LYP1</accession>
<protein>
    <submittedName>
        <fullName evidence="1">Phage tail protein</fullName>
    </submittedName>
</protein>
<dbReference type="InterPro" id="IPR011747">
    <property type="entry name" value="CHP02241"/>
</dbReference>
<dbReference type="EMBL" id="BMEQ01000024">
    <property type="protein sequence ID" value="GGG66525.1"/>
    <property type="molecule type" value="Genomic_DNA"/>
</dbReference>
<name>A0A917LYP1_9MICC</name>
<dbReference type="GO" id="GO:0005198">
    <property type="term" value="F:structural molecule activity"/>
    <property type="evidence" value="ECO:0007669"/>
    <property type="project" value="InterPro"/>
</dbReference>
<sequence>MDKVLEAVDTAVNVQYVVTLDEQSLGSFSTCEGLGCEVVMETREEGGNNDFVWQLPSRLKYPNITLTRPLGPDTAKIASWFAALATGYDRCTGLIEARNAKGVTIASWQLHDVVPVRWKGPSFNPDQPKVLVETLEIAHHGFAAGPTGQN</sequence>
<dbReference type="AlphaFoldDB" id="A0A917LYP1"/>
<evidence type="ECO:0000313" key="2">
    <source>
        <dbReference type="Proteomes" id="UP000638848"/>
    </source>
</evidence>
<organism evidence="1 2">
    <name type="scientific">Kocuria dechangensis</name>
    <dbReference type="NCBI Taxonomy" id="1176249"/>
    <lineage>
        <taxon>Bacteria</taxon>
        <taxon>Bacillati</taxon>
        <taxon>Actinomycetota</taxon>
        <taxon>Actinomycetes</taxon>
        <taxon>Micrococcales</taxon>
        <taxon>Micrococcaceae</taxon>
        <taxon>Kocuria</taxon>
    </lineage>
</organism>
<reference evidence="1" key="2">
    <citation type="submission" date="2020-09" db="EMBL/GenBank/DDBJ databases">
        <authorList>
            <person name="Sun Q."/>
            <person name="Zhou Y."/>
        </authorList>
    </citation>
    <scope>NUCLEOTIDE SEQUENCE</scope>
    <source>
        <strain evidence="1">CGMCC 1.12187</strain>
    </source>
</reference>
<dbReference type="PANTHER" id="PTHR38009">
    <property type="entry name" value="CONSERVED HYPOTHETICAL PHAGE TAIL PROTEIN"/>
    <property type="match status" value="1"/>
</dbReference>
<dbReference type="RefSeq" id="WP_188539256.1">
    <property type="nucleotide sequence ID" value="NZ_BMEQ01000024.1"/>
</dbReference>
<evidence type="ECO:0000313" key="1">
    <source>
        <dbReference type="EMBL" id="GGG66525.1"/>
    </source>
</evidence>
<proteinExistence type="predicted"/>
<dbReference type="InterPro" id="IPR010667">
    <property type="entry name" value="Phage_T4_Gp19"/>
</dbReference>
<keyword evidence="2" id="KW-1185">Reference proteome</keyword>
<dbReference type="NCBIfam" id="TIGR02241">
    <property type="entry name" value="conserved hypothetical phage tail region protein"/>
    <property type="match status" value="1"/>
</dbReference>
<reference evidence="1" key="1">
    <citation type="journal article" date="2014" name="Int. J. Syst. Evol. Microbiol.">
        <title>Complete genome sequence of Corynebacterium casei LMG S-19264T (=DSM 44701T), isolated from a smear-ripened cheese.</title>
        <authorList>
            <consortium name="US DOE Joint Genome Institute (JGI-PGF)"/>
            <person name="Walter F."/>
            <person name="Albersmeier A."/>
            <person name="Kalinowski J."/>
            <person name="Ruckert C."/>
        </authorList>
    </citation>
    <scope>NUCLEOTIDE SEQUENCE</scope>
    <source>
        <strain evidence="1">CGMCC 1.12187</strain>
    </source>
</reference>